<dbReference type="OrthoDB" id="2100988at2759"/>
<dbReference type="Proteomes" id="UP000193240">
    <property type="component" value="Unassembled WGS sequence"/>
</dbReference>
<dbReference type="EMBL" id="KZ107839">
    <property type="protein sequence ID" value="OSS52675.1"/>
    <property type="molecule type" value="Genomic_DNA"/>
</dbReference>
<proteinExistence type="predicted"/>
<dbReference type="PANTHER" id="PTHR34286">
    <property type="entry name" value="TRANSMEMBRANE PROTEIN"/>
    <property type="match status" value="1"/>
</dbReference>
<dbReference type="STRING" id="105696.A0A1Y2M997"/>
<evidence type="ECO:0000313" key="2">
    <source>
        <dbReference type="EMBL" id="OSS52675.1"/>
    </source>
</evidence>
<evidence type="ECO:0000313" key="3">
    <source>
        <dbReference type="Proteomes" id="UP000193240"/>
    </source>
</evidence>
<organism evidence="2 3">
    <name type="scientific">Epicoccum nigrum</name>
    <name type="common">Soil fungus</name>
    <name type="synonym">Epicoccum purpurascens</name>
    <dbReference type="NCBI Taxonomy" id="105696"/>
    <lineage>
        <taxon>Eukaryota</taxon>
        <taxon>Fungi</taxon>
        <taxon>Dikarya</taxon>
        <taxon>Ascomycota</taxon>
        <taxon>Pezizomycotina</taxon>
        <taxon>Dothideomycetes</taxon>
        <taxon>Pleosporomycetidae</taxon>
        <taxon>Pleosporales</taxon>
        <taxon>Pleosporineae</taxon>
        <taxon>Didymellaceae</taxon>
        <taxon>Epicoccum</taxon>
    </lineage>
</organism>
<name>A0A1Y2M997_EPING</name>
<dbReference type="PANTHER" id="PTHR34286:SF1">
    <property type="entry name" value="TRANSMEMBRANE PROTEIN"/>
    <property type="match status" value="1"/>
</dbReference>
<keyword evidence="1" id="KW-0472">Membrane</keyword>
<gene>
    <name evidence="2" type="ORF">B5807_02623</name>
</gene>
<feature type="transmembrane region" description="Helical" evidence="1">
    <location>
        <begin position="29"/>
        <end position="48"/>
    </location>
</feature>
<dbReference type="InParanoid" id="A0A1Y2M997"/>
<protein>
    <submittedName>
        <fullName evidence="2">Uncharacterized protein</fullName>
    </submittedName>
</protein>
<keyword evidence="3" id="KW-1185">Reference proteome</keyword>
<dbReference type="AlphaFoldDB" id="A0A1Y2M997"/>
<keyword evidence="1" id="KW-0812">Transmembrane</keyword>
<keyword evidence="1" id="KW-1133">Transmembrane helix</keyword>
<reference evidence="2 3" key="1">
    <citation type="journal article" date="2017" name="Genome Announc.">
        <title>Genome sequence of the saprophytic ascomycete Epicoccum nigrum ICMP 19927 strain isolated from New Zealand.</title>
        <authorList>
            <person name="Fokin M."/>
            <person name="Fleetwood D."/>
            <person name="Weir B.S."/>
            <person name="Villas-Boas S.G."/>
        </authorList>
    </citation>
    <scope>NUCLEOTIDE SEQUENCE [LARGE SCALE GENOMIC DNA]</scope>
    <source>
        <strain evidence="2 3">ICMP 19927</strain>
    </source>
</reference>
<evidence type="ECO:0000256" key="1">
    <source>
        <dbReference type="SAM" id="Phobius"/>
    </source>
</evidence>
<sequence>MGGGGKIPYPKHVWSPAGGWYAQPGNWKGNTAVVGAVLISIVGFAWSVSAQREFRNKMPEQGRFFPSRKYVTPDREENEYTLLTPRSWSKQIVEHEKKLKEEGQ</sequence>
<dbReference type="OMA" id="WEWHPSR"/>
<accession>A0A1Y2M997</accession>